<sequence length="469" mass="51186">MANTLRAVNLVSAVSRASCRCPAHALSLPGFRDTHHSHHESQPSTDYAFEMACSNIRYGPGVTKEVGMDMKNFGAANVCLMVDPNLVNLPPVKETLNSLHKHNVQYSMFSGISIEPTDESFRKAIDFARKDKFDAFLAVGGGSTMDTCKAANLYSSNPHREFLDFVNAPIGKGIPIPSNLKPLVAVPTTAGTGSETTGVAIFDYMPLRAKTGIAHRALRPTLGIVDPLHSLHMPERVAAYSGFDVLCHALESYTAIPYHKRSPCPSNPIERPAYQGSNPISDVWSLYALKIIRKYFKRSVYDNTDVEARSHMHLASVYAGIGFGNAGVHLCHGMSYPIAGQVKTYSAEQYITDHPIIPHGLSVVMTSPAVFSFTSPMCPERHIEAVDALGGDTTNLKREDAGRALADVLREYMLNMKVDNGLSALGYSVSDIPSLVKGTLPQQRVTKLSPRPQTEEDLSKLFEASMTVY</sequence>
<dbReference type="InterPro" id="IPR001670">
    <property type="entry name" value="ADH_Fe/GldA"/>
</dbReference>
<feature type="domain" description="Alcohol dehydrogenase iron-type/glycerol dehydrogenase GldA" evidence="11">
    <location>
        <begin position="55"/>
        <end position="227"/>
    </location>
</feature>
<dbReference type="GO" id="GO:0047988">
    <property type="term" value="F:hydroxyacid-oxoacid transhydrogenase activity"/>
    <property type="evidence" value="ECO:0007669"/>
    <property type="project" value="UniProtKB-EC"/>
</dbReference>
<dbReference type="EMBL" id="GGLE01005033">
    <property type="protein sequence ID" value="MBY09159.1"/>
    <property type="molecule type" value="Transcribed_RNA"/>
</dbReference>
<dbReference type="GO" id="GO:0004022">
    <property type="term" value="F:alcohol dehydrogenase (NAD+) activity"/>
    <property type="evidence" value="ECO:0007669"/>
    <property type="project" value="InterPro"/>
</dbReference>
<reference evidence="13" key="1">
    <citation type="submission" date="2018-03" db="EMBL/GenBank/DDBJ databases">
        <title>The relapsing fever spirochete Borrelia turicatae persists in the highly oxidative environment of its soft-bodied tick vector.</title>
        <authorList>
            <person name="Bourret T.J."/>
            <person name="Boyle W.K."/>
            <person name="Valenzuela J.G."/>
            <person name="Oliveira F."/>
            <person name="Lopez J.E."/>
        </authorList>
    </citation>
    <scope>NUCLEOTIDE SEQUENCE</scope>
    <source>
        <strain evidence="13">Kansas strain/isolate</strain>
        <tissue evidence="13">Salivary glands</tissue>
    </source>
</reference>
<evidence type="ECO:0000313" key="13">
    <source>
        <dbReference type="EMBL" id="MBY09159.1"/>
    </source>
</evidence>
<evidence type="ECO:0000256" key="4">
    <source>
        <dbReference type="ARBA" id="ARBA00013182"/>
    </source>
</evidence>
<proteinExistence type="inferred from homology"/>
<evidence type="ECO:0000256" key="1">
    <source>
        <dbReference type="ARBA" id="ARBA00000813"/>
    </source>
</evidence>
<evidence type="ECO:0000256" key="3">
    <source>
        <dbReference type="ARBA" id="ARBA00010005"/>
    </source>
</evidence>
<dbReference type="InterPro" id="IPR042157">
    <property type="entry name" value="HOT"/>
</dbReference>
<dbReference type="PANTHER" id="PTHR11496:SF83">
    <property type="entry name" value="HYDROXYACID-OXOACID TRANSHYDROGENASE, MITOCHONDRIAL"/>
    <property type="match status" value="1"/>
</dbReference>
<comment type="function">
    <text evidence="8">Catalyzes the cofactor-independent reversible oxidation of gamma-hydroxybutyrate (GHB) to succinic semialdehyde (SSA) coupled to reduction of 2-ketoglutarate (2-KG) to D-2-hydroxyglutarate (D-2-HG). L-3-hydroxybutyrate (L-3-OHB) is also a substrate for HOT when using 2-KG as hydrogen acceptor, resulting in the formation of D-2-HG.</text>
</comment>
<dbReference type="Gene3D" id="3.40.50.1970">
    <property type="match status" value="1"/>
</dbReference>
<dbReference type="Pfam" id="PF00465">
    <property type="entry name" value="Fe-ADH"/>
    <property type="match status" value="1"/>
</dbReference>
<dbReference type="InterPro" id="IPR039697">
    <property type="entry name" value="Alcohol_dehydrogenase_Fe"/>
</dbReference>
<dbReference type="Gene3D" id="1.20.1090.10">
    <property type="entry name" value="Dehydroquinate synthase-like - alpha domain"/>
    <property type="match status" value="1"/>
</dbReference>
<evidence type="ECO:0000259" key="12">
    <source>
        <dbReference type="Pfam" id="PF25137"/>
    </source>
</evidence>
<dbReference type="SUPFAM" id="SSF56796">
    <property type="entry name" value="Dehydroquinate synthase-like"/>
    <property type="match status" value="1"/>
</dbReference>
<name>A0A2R5LI43_9ACAR</name>
<evidence type="ECO:0000256" key="5">
    <source>
        <dbReference type="ARBA" id="ARBA00022946"/>
    </source>
</evidence>
<dbReference type="GO" id="GO:0005739">
    <property type="term" value="C:mitochondrion"/>
    <property type="evidence" value="ECO:0007669"/>
    <property type="project" value="UniProtKB-SubCell"/>
</dbReference>
<dbReference type="FunFam" id="1.20.1090.10:FF:000003">
    <property type="entry name" value="Probable hydroxyacid-oxoacid transhydrogenase, mitochondrial"/>
    <property type="match status" value="1"/>
</dbReference>
<dbReference type="EC" id="1.1.99.24" evidence="4"/>
<comment type="subcellular location">
    <subcellularLocation>
        <location evidence="2">Mitochondrion</location>
    </subcellularLocation>
</comment>
<keyword evidence="6" id="KW-0560">Oxidoreductase</keyword>
<dbReference type="PANTHER" id="PTHR11496">
    <property type="entry name" value="ALCOHOL DEHYDROGENASE"/>
    <property type="match status" value="1"/>
</dbReference>
<dbReference type="CDD" id="cd08190">
    <property type="entry name" value="HOT"/>
    <property type="match status" value="1"/>
</dbReference>
<comment type="catalytic activity">
    <reaction evidence="1">
        <text>(S)-3-hydroxybutanoate + 2-oxoglutarate = (R)-2-hydroxyglutarate + acetoacetate</text>
        <dbReference type="Rhea" id="RHEA:23048"/>
        <dbReference type="ChEBI" id="CHEBI:11047"/>
        <dbReference type="ChEBI" id="CHEBI:13705"/>
        <dbReference type="ChEBI" id="CHEBI:15801"/>
        <dbReference type="ChEBI" id="CHEBI:16810"/>
        <dbReference type="EC" id="1.1.99.24"/>
    </reaction>
</comment>
<evidence type="ECO:0000256" key="7">
    <source>
        <dbReference type="ARBA" id="ARBA00023128"/>
    </source>
</evidence>
<evidence type="ECO:0000256" key="9">
    <source>
        <dbReference type="ARBA" id="ARBA00049496"/>
    </source>
</evidence>
<evidence type="ECO:0000256" key="8">
    <source>
        <dbReference type="ARBA" id="ARBA00024921"/>
    </source>
</evidence>
<dbReference type="FunFam" id="3.40.50.1970:FF:000010">
    <property type="entry name" value="Probable hydroxyacid-oxoacid transhydrogenase, mitochondrial"/>
    <property type="match status" value="1"/>
</dbReference>
<keyword evidence="7" id="KW-0496">Mitochondrion</keyword>
<protein>
    <recommendedName>
        <fullName evidence="10">Probable hydroxyacid-oxoacid transhydrogenase, mitochondrial</fullName>
        <ecNumber evidence="4">1.1.99.24</ecNumber>
    </recommendedName>
</protein>
<evidence type="ECO:0000256" key="6">
    <source>
        <dbReference type="ARBA" id="ARBA00023002"/>
    </source>
</evidence>
<organism evidence="13">
    <name type="scientific">Ornithodoros turicata</name>
    <dbReference type="NCBI Taxonomy" id="34597"/>
    <lineage>
        <taxon>Eukaryota</taxon>
        <taxon>Metazoa</taxon>
        <taxon>Ecdysozoa</taxon>
        <taxon>Arthropoda</taxon>
        <taxon>Chelicerata</taxon>
        <taxon>Arachnida</taxon>
        <taxon>Acari</taxon>
        <taxon>Parasitiformes</taxon>
        <taxon>Ixodida</taxon>
        <taxon>Ixodoidea</taxon>
        <taxon>Argasidae</taxon>
        <taxon>Ornithodorinae</taxon>
        <taxon>Ornithodoros</taxon>
    </lineage>
</organism>
<dbReference type="GO" id="GO:0046872">
    <property type="term" value="F:metal ion binding"/>
    <property type="evidence" value="ECO:0007669"/>
    <property type="project" value="InterPro"/>
</dbReference>
<keyword evidence="5" id="KW-0809">Transit peptide</keyword>
<comment type="catalytic activity">
    <reaction evidence="9">
        <text>4-hydroxybutanoate + 2-oxoglutarate = (R)-2-hydroxyglutarate + succinate semialdehyde</text>
        <dbReference type="Rhea" id="RHEA:24734"/>
        <dbReference type="ChEBI" id="CHEBI:15801"/>
        <dbReference type="ChEBI" id="CHEBI:16724"/>
        <dbReference type="ChEBI" id="CHEBI:16810"/>
        <dbReference type="ChEBI" id="CHEBI:57706"/>
        <dbReference type="EC" id="1.1.99.24"/>
    </reaction>
</comment>
<dbReference type="InterPro" id="IPR056798">
    <property type="entry name" value="ADH_Fe_C"/>
</dbReference>
<evidence type="ECO:0000256" key="2">
    <source>
        <dbReference type="ARBA" id="ARBA00004173"/>
    </source>
</evidence>
<evidence type="ECO:0000256" key="10">
    <source>
        <dbReference type="ARBA" id="ARBA00070550"/>
    </source>
</evidence>
<dbReference type="Pfam" id="PF25137">
    <property type="entry name" value="ADH_Fe_C"/>
    <property type="match status" value="1"/>
</dbReference>
<accession>A0A2R5LI43</accession>
<evidence type="ECO:0000259" key="11">
    <source>
        <dbReference type="Pfam" id="PF00465"/>
    </source>
</evidence>
<feature type="domain" description="Fe-containing alcohol dehydrogenase-like C-terminal" evidence="12">
    <location>
        <begin position="276"/>
        <end position="466"/>
    </location>
</feature>
<comment type="similarity">
    <text evidence="3">Belongs to the iron-containing alcohol dehydrogenase family. Hydroxyacid-oxoacid transhydrogenase subfamily.</text>
</comment>
<dbReference type="AlphaFoldDB" id="A0A2R5LI43"/>